<keyword evidence="2" id="KW-1133">Transmembrane helix</keyword>
<dbReference type="Proteomes" id="UP000002941">
    <property type="component" value="Unassembled WGS sequence"/>
</dbReference>
<feature type="transmembrane region" description="Helical" evidence="2">
    <location>
        <begin position="66"/>
        <end position="87"/>
    </location>
</feature>
<dbReference type="eggNOG" id="COG3428">
    <property type="taxonomic scope" value="Bacteria"/>
</dbReference>
<dbReference type="PANTHER" id="PTHR34473">
    <property type="entry name" value="UPF0699 TRANSMEMBRANE PROTEIN YDBS"/>
    <property type="match status" value="1"/>
</dbReference>
<dbReference type="InterPro" id="IPR005182">
    <property type="entry name" value="YdbS-like_PH"/>
</dbReference>
<sequence length="616" mass="65094">MSAAAGRRIAVPDGVDWRRMHPVSPLLEGWKVVTAVIAVLTVRNVDNLVEAYRYATTHGIDLAHGVVRWVVVGSLAAIAAVVAFLFLRWWAKSYAVDRDGVYLRSGILIKQLRIARLPRIQSVDIIHPLLGRVFGLGQLTVEVAGGSDSRIVIGYLTTARLDALRDRILDLAAGAGAAADAASTAGASAVHVCAADDAGAPPAGQTDTTCSRPGAPRTGADDADGPGREGRADRDRSPAPLGFEDAMSAPPLRDAGGRQEHPLYTVSPAILVGSILRSVMTLWAVLIVVVIVAAVVIAIVFDGMGGGVLLSSVAAPVAIIGAVWNRFNRGWGFRAAAVPTGIRVRFGLTSEVSLTLPPGRVHGVGIEQSPLWRRKDWWRVKVGMAGRTGRKPSDGSSAEQRNGSTGSVLLPVGERRTALRALWLVAPDLGVPDPDGFLAAALSGADDDGVGRPDAPIGAPERGFIRISPRGRVFSPLAWRREAIALTGTCVVLRTGRWWRRTSVVPYERIQSMRVRQGPLARRRGLAAIHLDMVDHAVSTTLSNLEATEAAEIQRVVSERALRRRRAERLDRWLARAVEGTDGGPGGPEGPDEGSQGGPEGSSDDRGGPAGSAGAA</sequence>
<feature type="transmembrane region" description="Helical" evidence="2">
    <location>
        <begin position="307"/>
        <end position="324"/>
    </location>
</feature>
<comment type="caution">
    <text evidence="4">The sequence shown here is derived from an EMBL/GenBank/DDBJ whole genome shotgun (WGS) entry which is preliminary data.</text>
</comment>
<dbReference type="Pfam" id="PF03703">
    <property type="entry name" value="bPH_2"/>
    <property type="match status" value="2"/>
</dbReference>
<dbReference type="PANTHER" id="PTHR34473:SF2">
    <property type="entry name" value="UPF0699 TRANSMEMBRANE PROTEIN YDBT"/>
    <property type="match status" value="1"/>
</dbReference>
<name>J0N1C0_9ACTO</name>
<evidence type="ECO:0000313" key="4">
    <source>
        <dbReference type="EMBL" id="EJF38132.1"/>
    </source>
</evidence>
<keyword evidence="5" id="KW-1185">Reference proteome</keyword>
<protein>
    <submittedName>
        <fullName evidence="4">PH domain protein</fullName>
    </submittedName>
</protein>
<dbReference type="RefSeq" id="WP_008733070.1">
    <property type="nucleotide sequence ID" value="NZ_AKFT01000193.1"/>
</dbReference>
<evidence type="ECO:0000259" key="3">
    <source>
        <dbReference type="Pfam" id="PF03703"/>
    </source>
</evidence>
<organism evidence="4 5">
    <name type="scientific">Actinomyces massiliensis F0489</name>
    <dbReference type="NCBI Taxonomy" id="1125718"/>
    <lineage>
        <taxon>Bacteria</taxon>
        <taxon>Bacillati</taxon>
        <taxon>Actinomycetota</taxon>
        <taxon>Actinomycetes</taxon>
        <taxon>Actinomycetales</taxon>
        <taxon>Actinomycetaceae</taxon>
        <taxon>Actinomyces</taxon>
    </lineage>
</organism>
<feature type="region of interest" description="Disordered" evidence="1">
    <location>
        <begin position="386"/>
        <end position="408"/>
    </location>
</feature>
<proteinExistence type="predicted"/>
<feature type="compositionally biased region" description="Gly residues" evidence="1">
    <location>
        <begin position="581"/>
        <end position="600"/>
    </location>
</feature>
<evidence type="ECO:0000256" key="1">
    <source>
        <dbReference type="SAM" id="MobiDB-lite"/>
    </source>
</evidence>
<feature type="region of interest" description="Disordered" evidence="1">
    <location>
        <begin position="573"/>
        <end position="616"/>
    </location>
</feature>
<gene>
    <name evidence="4" type="ORF">HMPREF1318_1915</name>
</gene>
<feature type="compositionally biased region" description="Basic and acidic residues" evidence="1">
    <location>
        <begin position="225"/>
        <end position="237"/>
    </location>
</feature>
<feature type="domain" description="YdbS-like PH" evidence="3">
    <location>
        <begin position="89"/>
        <end position="168"/>
    </location>
</feature>
<accession>J0N1C0</accession>
<keyword evidence="2" id="KW-0472">Membrane</keyword>
<dbReference type="PATRIC" id="fig|1125718.3.peg.2459"/>
<evidence type="ECO:0000256" key="2">
    <source>
        <dbReference type="SAM" id="Phobius"/>
    </source>
</evidence>
<reference evidence="4 5" key="1">
    <citation type="submission" date="2012-05" db="EMBL/GenBank/DDBJ databases">
        <authorList>
            <person name="Harkins D.M."/>
            <person name="Madupu R."/>
            <person name="Durkin A.S."/>
            <person name="Torralba M."/>
            <person name="Methe B."/>
            <person name="Sutton G.G."/>
            <person name="Nelson K.E."/>
        </authorList>
    </citation>
    <scope>NUCLEOTIDE SEQUENCE [LARGE SCALE GENOMIC DNA]</scope>
    <source>
        <strain evidence="4 5">F0489</strain>
    </source>
</reference>
<keyword evidence="2" id="KW-0812">Transmembrane</keyword>
<feature type="domain" description="YdbS-like PH" evidence="3">
    <location>
        <begin position="479"/>
        <end position="554"/>
    </location>
</feature>
<dbReference type="OrthoDB" id="3190163at2"/>
<dbReference type="EMBL" id="AKFT01000193">
    <property type="protein sequence ID" value="EJF38132.1"/>
    <property type="molecule type" value="Genomic_DNA"/>
</dbReference>
<evidence type="ECO:0000313" key="5">
    <source>
        <dbReference type="Proteomes" id="UP000002941"/>
    </source>
</evidence>
<feature type="transmembrane region" description="Helical" evidence="2">
    <location>
        <begin position="280"/>
        <end position="301"/>
    </location>
</feature>
<feature type="compositionally biased region" description="Polar residues" evidence="1">
    <location>
        <begin position="394"/>
        <end position="407"/>
    </location>
</feature>
<dbReference type="AlphaFoldDB" id="J0N1C0"/>
<feature type="region of interest" description="Disordered" evidence="1">
    <location>
        <begin position="200"/>
        <end position="258"/>
    </location>
</feature>